<dbReference type="GO" id="GO:0051536">
    <property type="term" value="F:iron-sulfur cluster binding"/>
    <property type="evidence" value="ECO:0007669"/>
    <property type="project" value="InterPro"/>
</dbReference>
<dbReference type="PROSITE" id="PS51085">
    <property type="entry name" value="2FE2S_FER_2"/>
    <property type="match status" value="1"/>
</dbReference>
<dbReference type="PRINTS" id="PR00419">
    <property type="entry name" value="ADXRDTASE"/>
</dbReference>
<dbReference type="EMBL" id="PDNZ01000003">
    <property type="protein sequence ID" value="PWW82557.1"/>
    <property type="molecule type" value="Genomic_DNA"/>
</dbReference>
<evidence type="ECO:0000256" key="1">
    <source>
        <dbReference type="ARBA" id="ARBA00023002"/>
    </source>
</evidence>
<gene>
    <name evidence="3" type="ORF">CR164_04390</name>
</gene>
<dbReference type="GO" id="GO:0016491">
    <property type="term" value="F:oxidoreductase activity"/>
    <property type="evidence" value="ECO:0007669"/>
    <property type="project" value="UniProtKB-KW"/>
</dbReference>
<proteinExistence type="predicted"/>
<dbReference type="SUPFAM" id="SSF46548">
    <property type="entry name" value="alpha-helical ferredoxin"/>
    <property type="match status" value="2"/>
</dbReference>
<dbReference type="NCBIfam" id="NF009454">
    <property type="entry name" value="PRK12814.1"/>
    <property type="match status" value="1"/>
</dbReference>
<dbReference type="Gene3D" id="3.10.20.440">
    <property type="entry name" value="2Fe-2S iron-sulphur cluster binding domain, sarcosine oxidase, alpha subunit, N-terminal domain"/>
    <property type="match status" value="1"/>
</dbReference>
<dbReference type="InterPro" id="IPR036010">
    <property type="entry name" value="2Fe-2S_ferredoxin-like_sf"/>
</dbReference>
<feature type="domain" description="2Fe-2S ferredoxin-type" evidence="2">
    <location>
        <begin position="2"/>
        <end position="80"/>
    </location>
</feature>
<dbReference type="Pfam" id="PF07992">
    <property type="entry name" value="Pyr_redox_2"/>
    <property type="match status" value="1"/>
</dbReference>
<dbReference type="Pfam" id="PF14691">
    <property type="entry name" value="Fer4_20"/>
    <property type="match status" value="1"/>
</dbReference>
<dbReference type="Proteomes" id="UP000246278">
    <property type="component" value="Unassembled WGS sequence"/>
</dbReference>
<organism evidence="3 4">
    <name type="scientific">Prosthecochloris marina</name>
    <dbReference type="NCBI Taxonomy" id="2017681"/>
    <lineage>
        <taxon>Bacteria</taxon>
        <taxon>Pseudomonadati</taxon>
        <taxon>Chlorobiota</taxon>
        <taxon>Chlorobiia</taxon>
        <taxon>Chlorobiales</taxon>
        <taxon>Chlorobiaceae</taxon>
        <taxon>Prosthecochloris</taxon>
    </lineage>
</organism>
<dbReference type="Pfam" id="PF13510">
    <property type="entry name" value="Fer2_4"/>
    <property type="match status" value="1"/>
</dbReference>
<dbReference type="InterPro" id="IPR023753">
    <property type="entry name" value="FAD/NAD-binding_dom"/>
</dbReference>
<dbReference type="PANTHER" id="PTHR42783:SF3">
    <property type="entry name" value="GLUTAMATE SYNTHASE [NADPH] SMALL CHAIN-RELATED"/>
    <property type="match status" value="1"/>
</dbReference>
<dbReference type="InterPro" id="IPR028261">
    <property type="entry name" value="DPD_II"/>
</dbReference>
<sequence length="653" mass="70062">MNTVTFTLNGTEVSAKAGVSILEAARQNGTTIPTLCHHESLHALGSCWMCIVEIKGKHRFVPACSTDITPGIAVETDTPELYAIRKKNLERLLEHHCGDCSGPCEISCPAGCDIPAFVSAIAKGNDSEAIAIIKNDIPLPGILGRVCHAPCEDECRRHGVDEPLSICTLKRFAADKDIESGDRHLPFCKPKTGKKVAIIGSGPAGLTAAYYLLKEGHDVTVYDSHDTPGGMMRYGIPPFRLPVATIEADIEPIRSMGADFICNTVFGEDITLDSLKQDGVDALFLAVGAQQPGSLGIKGEETQGVLSGIDFLNSFASGGTVNPGNRVLVIGGGNTAIDAARTALRLGAGSVRILYRRTMEEMPANRTEIEEALHEGISIDILTAPTGIKNVENNLLVSTVKMTLGEPDESGRRRPVPLENSECSLSADMVITAIGQNVDKSVHEKQGLTSTKNGTVLVDPATLRTSIPWVFAGGDCVTGADTAVNAVRQGKLAAKTIDGFLSKKPQEVPAKSFHSSYGPRDLAPEGFYRRATPSSRAMAVELSMHRRVSGFDEVSAGFSEEQAREEAQRCLRCSCVSKNDCRLRELASAYDISQECGKEEHEDFSVDRGAGVRFEREKCVDCGICVRTLEEIGQEETTAMKLLVERCPTGALS</sequence>
<protein>
    <submittedName>
        <fullName evidence="3">Glutamate synthase subunit beta</fullName>
    </submittedName>
</protein>
<accession>A0A317T9V5</accession>
<keyword evidence="4" id="KW-1185">Reference proteome</keyword>
<reference evidence="4" key="1">
    <citation type="submission" date="2017-10" db="EMBL/GenBank/DDBJ databases">
        <authorList>
            <person name="Gaisin V.A."/>
            <person name="Rysina M.S."/>
            <person name="Grouzdev D.S."/>
        </authorList>
    </citation>
    <scope>NUCLEOTIDE SEQUENCE [LARGE SCALE GENOMIC DNA]</scope>
    <source>
        <strain evidence="4">V1</strain>
    </source>
</reference>
<evidence type="ECO:0000313" key="3">
    <source>
        <dbReference type="EMBL" id="PWW82557.1"/>
    </source>
</evidence>
<evidence type="ECO:0000259" key="2">
    <source>
        <dbReference type="PROSITE" id="PS51085"/>
    </source>
</evidence>
<dbReference type="SUPFAM" id="SSF54292">
    <property type="entry name" value="2Fe-2S ferredoxin-like"/>
    <property type="match status" value="1"/>
</dbReference>
<dbReference type="SUPFAM" id="SSF51971">
    <property type="entry name" value="Nucleotide-binding domain"/>
    <property type="match status" value="2"/>
</dbReference>
<keyword evidence="1" id="KW-0560">Oxidoreductase</keyword>
<dbReference type="PANTHER" id="PTHR42783">
    <property type="entry name" value="GLUTAMATE SYNTHASE [NADPH] SMALL CHAIN"/>
    <property type="match status" value="1"/>
</dbReference>
<dbReference type="CDD" id="cd00207">
    <property type="entry name" value="fer2"/>
    <property type="match status" value="1"/>
</dbReference>
<name>A0A317T9V5_9CHLB</name>
<dbReference type="InterPro" id="IPR009051">
    <property type="entry name" value="Helical_ferredxn"/>
</dbReference>
<dbReference type="OrthoDB" id="596405at2"/>
<dbReference type="Gene3D" id="1.10.1060.10">
    <property type="entry name" value="Alpha-helical ferredoxin"/>
    <property type="match status" value="1"/>
</dbReference>
<dbReference type="AlphaFoldDB" id="A0A317T9V5"/>
<dbReference type="Gene3D" id="3.50.50.60">
    <property type="entry name" value="FAD/NAD(P)-binding domain"/>
    <property type="match status" value="2"/>
</dbReference>
<comment type="caution">
    <text evidence="3">The sequence shown here is derived from an EMBL/GenBank/DDBJ whole genome shotgun (WGS) entry which is preliminary data.</text>
</comment>
<dbReference type="InterPro" id="IPR042204">
    <property type="entry name" value="2Fe-2S-bd_N"/>
</dbReference>
<evidence type="ECO:0000313" key="4">
    <source>
        <dbReference type="Proteomes" id="UP000246278"/>
    </source>
</evidence>
<dbReference type="InterPro" id="IPR001041">
    <property type="entry name" value="2Fe-2S_ferredoxin-type"/>
</dbReference>
<dbReference type="InterPro" id="IPR036188">
    <property type="entry name" value="FAD/NAD-bd_sf"/>
</dbReference>
<dbReference type="RefSeq" id="WP_110023034.1">
    <property type="nucleotide sequence ID" value="NZ_PDNZ01000003.1"/>
</dbReference>